<name>E7RGT7_9BACL</name>
<sequence>MKEKKKKDHCFADFLKDLSVGLVLEMLFAAVWNILLFIPRQLISLYRNS</sequence>
<evidence type="ECO:0000313" key="3">
    <source>
        <dbReference type="Proteomes" id="UP000003052"/>
    </source>
</evidence>
<keyword evidence="1" id="KW-0812">Transmembrane</keyword>
<organism evidence="2 3">
    <name type="scientific">Planococcus donghaensis MPA1U2</name>
    <dbReference type="NCBI Taxonomy" id="933115"/>
    <lineage>
        <taxon>Bacteria</taxon>
        <taxon>Bacillati</taxon>
        <taxon>Bacillota</taxon>
        <taxon>Bacilli</taxon>
        <taxon>Bacillales</taxon>
        <taxon>Caryophanaceae</taxon>
        <taxon>Planococcus</taxon>
    </lineage>
</organism>
<evidence type="ECO:0000313" key="2">
    <source>
        <dbReference type="EMBL" id="EGA89820.1"/>
    </source>
</evidence>
<evidence type="ECO:0000256" key="1">
    <source>
        <dbReference type="SAM" id="Phobius"/>
    </source>
</evidence>
<accession>E7RGT7</accession>
<gene>
    <name evidence="2" type="ORF">GPDM_08425</name>
</gene>
<protein>
    <submittedName>
        <fullName evidence="2">Uncharacterized protein</fullName>
    </submittedName>
</protein>
<keyword evidence="1" id="KW-0472">Membrane</keyword>
<dbReference type="Proteomes" id="UP000003052">
    <property type="component" value="Unassembled WGS sequence"/>
</dbReference>
<dbReference type="AlphaFoldDB" id="E7RGT7"/>
<reference evidence="2 3" key="1">
    <citation type="journal article" date="2011" name="J. Bacteriol.">
        <title>The Draft Genome of Planococcus donghaensis MPA1U2 Reveals Nonsporulation Pathways Controlled by a Conserved Spo0A Regulon.</title>
        <authorList>
            <person name="Pearson M.D."/>
            <person name="Noller H.F."/>
        </authorList>
    </citation>
    <scope>NUCLEOTIDE SEQUENCE [LARGE SCALE GENOMIC DNA]</scope>
    <source>
        <strain evidence="2 3">MPA1U2</strain>
    </source>
</reference>
<proteinExistence type="predicted"/>
<dbReference type="EMBL" id="AEPB01000029">
    <property type="protein sequence ID" value="EGA89820.1"/>
    <property type="molecule type" value="Genomic_DNA"/>
</dbReference>
<comment type="caution">
    <text evidence="2">The sequence shown here is derived from an EMBL/GenBank/DDBJ whole genome shotgun (WGS) entry which is preliminary data.</text>
</comment>
<feature type="transmembrane region" description="Helical" evidence="1">
    <location>
        <begin position="20"/>
        <end position="38"/>
    </location>
</feature>
<keyword evidence="1" id="KW-1133">Transmembrane helix</keyword>